<dbReference type="FunFam" id="3.60.20.30:FF:000001">
    <property type="entry name" value="Isoaspartyl peptidase/L-asparaginase"/>
    <property type="match status" value="1"/>
</dbReference>
<dbReference type="Gramene" id="Psat05G0447700-T1">
    <property type="protein sequence ID" value="KAI5408655.1"/>
    <property type="gene ID" value="KIW84_054477"/>
</dbReference>
<dbReference type="EC" id="3.4.19.5" evidence="3"/>
<name>A0A9D4WXR2_PEA</name>
<dbReference type="InterPro" id="IPR000246">
    <property type="entry name" value="Peptidase_T2"/>
</dbReference>
<dbReference type="PANTHER" id="PTHR10188:SF6">
    <property type="entry name" value="N(4)-(BETA-N-ACETYLGLUCOSAMINYL)-L-ASPARAGINASE"/>
    <property type="match status" value="1"/>
</dbReference>
<organism evidence="9 10">
    <name type="scientific">Pisum sativum</name>
    <name type="common">Garden pea</name>
    <name type="synonym">Lathyrus oleraceus</name>
    <dbReference type="NCBI Taxonomy" id="3888"/>
    <lineage>
        <taxon>Eukaryota</taxon>
        <taxon>Viridiplantae</taxon>
        <taxon>Streptophyta</taxon>
        <taxon>Embryophyta</taxon>
        <taxon>Tracheophyta</taxon>
        <taxon>Spermatophyta</taxon>
        <taxon>Magnoliopsida</taxon>
        <taxon>eudicotyledons</taxon>
        <taxon>Gunneridae</taxon>
        <taxon>Pentapetalae</taxon>
        <taxon>rosids</taxon>
        <taxon>fabids</taxon>
        <taxon>Fabales</taxon>
        <taxon>Fabaceae</taxon>
        <taxon>Papilionoideae</taxon>
        <taxon>50 kb inversion clade</taxon>
        <taxon>NPAAA clade</taxon>
        <taxon>Hologalegina</taxon>
        <taxon>IRL clade</taxon>
        <taxon>Fabeae</taxon>
        <taxon>Lathyrus</taxon>
    </lineage>
</organism>
<dbReference type="InterPro" id="IPR029055">
    <property type="entry name" value="Ntn_hydrolases_N"/>
</dbReference>
<dbReference type="GO" id="GO:0004067">
    <property type="term" value="F:asparaginase activity"/>
    <property type="evidence" value="ECO:0007669"/>
    <property type="project" value="UniProtKB-ARBA"/>
</dbReference>
<comment type="catalytic activity">
    <reaction evidence="1">
        <text>Cleavage of a beta-linked Asp residue from the N-terminus of a polypeptide.</text>
        <dbReference type="EC" id="3.4.19.5"/>
    </reaction>
</comment>
<feature type="binding site" evidence="7">
    <location>
        <begin position="209"/>
        <end position="212"/>
    </location>
    <ligand>
        <name>substrate</name>
    </ligand>
</feature>
<feature type="binding site" evidence="7">
    <location>
        <begin position="187"/>
        <end position="190"/>
    </location>
    <ligand>
        <name>substrate</name>
    </ligand>
</feature>
<dbReference type="EMBL" id="JAMSHJ010000005">
    <property type="protein sequence ID" value="KAI5408655.1"/>
    <property type="molecule type" value="Genomic_DNA"/>
</dbReference>
<reference evidence="9 10" key="1">
    <citation type="journal article" date="2022" name="Nat. Genet.">
        <title>Improved pea reference genome and pan-genome highlight genomic features and evolutionary characteristics.</title>
        <authorList>
            <person name="Yang T."/>
            <person name="Liu R."/>
            <person name="Luo Y."/>
            <person name="Hu S."/>
            <person name="Wang D."/>
            <person name="Wang C."/>
            <person name="Pandey M.K."/>
            <person name="Ge S."/>
            <person name="Xu Q."/>
            <person name="Li N."/>
            <person name="Li G."/>
            <person name="Huang Y."/>
            <person name="Saxena R.K."/>
            <person name="Ji Y."/>
            <person name="Li M."/>
            <person name="Yan X."/>
            <person name="He Y."/>
            <person name="Liu Y."/>
            <person name="Wang X."/>
            <person name="Xiang C."/>
            <person name="Varshney R.K."/>
            <person name="Ding H."/>
            <person name="Gao S."/>
            <person name="Zong X."/>
        </authorList>
    </citation>
    <scope>NUCLEOTIDE SEQUENCE [LARGE SCALE GENOMIC DNA]</scope>
    <source>
        <strain evidence="9 10">cv. Zhongwan 6</strain>
    </source>
</reference>
<dbReference type="Gene3D" id="3.60.20.30">
    <property type="entry name" value="(Glycosyl)asparaginase"/>
    <property type="match status" value="1"/>
</dbReference>
<feature type="compositionally biased region" description="Low complexity" evidence="8">
    <location>
        <begin position="159"/>
        <end position="168"/>
    </location>
</feature>
<evidence type="ECO:0000256" key="6">
    <source>
        <dbReference type="ARBA" id="ARBA00022813"/>
    </source>
</evidence>
<evidence type="ECO:0000256" key="5">
    <source>
        <dbReference type="ARBA" id="ARBA00022801"/>
    </source>
</evidence>
<keyword evidence="10" id="KW-1185">Reference proteome</keyword>
<proteinExistence type="predicted"/>
<keyword evidence="6" id="KW-0068">Autocatalytic cleavage</keyword>
<dbReference type="Pfam" id="PF01112">
    <property type="entry name" value="Asparaginase_2"/>
    <property type="match status" value="1"/>
</dbReference>
<evidence type="ECO:0000256" key="2">
    <source>
        <dbReference type="ARBA" id="ARBA00011601"/>
    </source>
</evidence>
<accession>A0A9D4WXR2</accession>
<comment type="caution">
    <text evidence="9">The sequence shown here is derived from an EMBL/GenBank/DDBJ whole genome shotgun (WGS) entry which is preliminary data.</text>
</comment>
<evidence type="ECO:0000256" key="1">
    <source>
        <dbReference type="ARBA" id="ARBA00000306"/>
    </source>
</evidence>
<dbReference type="GO" id="GO:0008798">
    <property type="term" value="F:beta-aspartyl-peptidase activity"/>
    <property type="evidence" value="ECO:0007669"/>
    <property type="project" value="UniProtKB-EC"/>
</dbReference>
<dbReference type="PANTHER" id="PTHR10188">
    <property type="entry name" value="L-ASPARAGINASE"/>
    <property type="match status" value="1"/>
</dbReference>
<dbReference type="GO" id="GO:0006508">
    <property type="term" value="P:proteolysis"/>
    <property type="evidence" value="ECO:0007669"/>
    <property type="project" value="UniProtKB-KW"/>
</dbReference>
<evidence type="ECO:0000313" key="9">
    <source>
        <dbReference type="EMBL" id="KAI5408655.1"/>
    </source>
</evidence>
<feature type="region of interest" description="Disordered" evidence="8">
    <location>
        <begin position="102"/>
        <end position="176"/>
    </location>
</feature>
<evidence type="ECO:0000313" key="10">
    <source>
        <dbReference type="Proteomes" id="UP001058974"/>
    </source>
</evidence>
<protein>
    <recommendedName>
        <fullName evidence="3">beta-aspartyl-peptidase</fullName>
        <ecNumber evidence="3">3.4.19.5</ecNumber>
    </recommendedName>
</protein>
<gene>
    <name evidence="9" type="ORF">KIW84_054477</name>
</gene>
<evidence type="ECO:0000256" key="4">
    <source>
        <dbReference type="ARBA" id="ARBA00022670"/>
    </source>
</evidence>
<evidence type="ECO:0000256" key="8">
    <source>
        <dbReference type="SAM" id="MobiDB-lite"/>
    </source>
</evidence>
<sequence length="356" mass="38446">MVQQAFWDFVWLEVSHINESILLNSNEFLHFCSRTYLAFTNVLTFYRAFSRRRVSGMLNWHQLRLLEVLQICLNKAEAGSQQWRNAQESLLSLEKRIAAKSSSVTSHSPAASHVTKREVPKKLSPSSHKGSKFSDSGPGASSPLQRFPARTASVGSVDSSKTSKNSSNGNLAPATSTGGLVNKMAGRIGDTPVIGAGTYANEFCAVSATGIGEAIIRGTVARDMAAIMEFKGLSLKEAADCVVHECTPKGAVGFLKCSWCIDASAATGITGWFHGTAAGVLQACCSKPSKVQVSGFVVNAGPVQQGKGWCSLLPFEMETRHFQLHQNYVGGVLVKTCDLKEQHRSHLLLQQMTPLV</sequence>
<keyword evidence="5" id="KW-0378">Hydrolase</keyword>
<keyword evidence="4" id="KW-0645">Protease</keyword>
<comment type="subunit">
    <text evidence="2">Heterotetramer of two alpha and two beta chains arranged as a dimer of alpha/beta heterodimers.</text>
</comment>
<evidence type="ECO:0000256" key="7">
    <source>
        <dbReference type="PIRSR" id="PIRSR600246-2"/>
    </source>
</evidence>
<dbReference type="SUPFAM" id="SSF56235">
    <property type="entry name" value="N-terminal nucleophile aminohydrolases (Ntn hydrolases)"/>
    <property type="match status" value="1"/>
</dbReference>
<evidence type="ECO:0000256" key="3">
    <source>
        <dbReference type="ARBA" id="ARBA00012879"/>
    </source>
</evidence>
<feature type="compositionally biased region" description="Low complexity" evidence="8">
    <location>
        <begin position="102"/>
        <end position="112"/>
    </location>
</feature>
<dbReference type="Proteomes" id="UP001058974">
    <property type="component" value="Chromosome 5"/>
</dbReference>
<dbReference type="AlphaFoldDB" id="A0A9D4WXR2"/>